<comment type="function">
    <text evidence="3">Component of the exocyst complex.</text>
</comment>
<feature type="domain" description="Exocyst complex subunit Exo70 C-terminal" evidence="5">
    <location>
        <begin position="201"/>
        <end position="492"/>
    </location>
</feature>
<dbReference type="Gramene" id="TVU12304">
    <property type="protein sequence ID" value="TVU12304"/>
    <property type="gene ID" value="EJB05_45941"/>
</dbReference>
<organism evidence="6 7">
    <name type="scientific">Eragrostis curvula</name>
    <name type="common">weeping love grass</name>
    <dbReference type="NCBI Taxonomy" id="38414"/>
    <lineage>
        <taxon>Eukaryota</taxon>
        <taxon>Viridiplantae</taxon>
        <taxon>Streptophyta</taxon>
        <taxon>Embryophyta</taxon>
        <taxon>Tracheophyta</taxon>
        <taxon>Spermatophyta</taxon>
        <taxon>Magnoliopsida</taxon>
        <taxon>Liliopsida</taxon>
        <taxon>Poales</taxon>
        <taxon>Poaceae</taxon>
        <taxon>PACMAD clade</taxon>
        <taxon>Chloridoideae</taxon>
        <taxon>Eragrostideae</taxon>
        <taxon>Eragrostidinae</taxon>
        <taxon>Eragrostis</taxon>
    </lineage>
</organism>
<keyword evidence="7" id="KW-1185">Reference proteome</keyword>
<keyword evidence="3" id="KW-0653">Protein transport</keyword>
<evidence type="ECO:0000256" key="3">
    <source>
        <dbReference type="RuleBase" id="RU365026"/>
    </source>
</evidence>
<comment type="caution">
    <text evidence="6">The sequence shown here is derived from an EMBL/GenBank/DDBJ whole genome shotgun (WGS) entry which is preliminary data.</text>
</comment>
<keyword evidence="3" id="KW-0268">Exocytosis</keyword>
<dbReference type="Pfam" id="PF03081">
    <property type="entry name" value="Exo70_C"/>
    <property type="match status" value="1"/>
</dbReference>
<dbReference type="InterPro" id="IPR004140">
    <property type="entry name" value="Exo70"/>
</dbReference>
<evidence type="ECO:0000313" key="6">
    <source>
        <dbReference type="EMBL" id="TVU12304.1"/>
    </source>
</evidence>
<feature type="region of interest" description="Disordered" evidence="4">
    <location>
        <begin position="1"/>
        <end position="32"/>
    </location>
</feature>
<dbReference type="InterPro" id="IPR016159">
    <property type="entry name" value="Cullin_repeat-like_dom_sf"/>
</dbReference>
<reference evidence="6 7" key="1">
    <citation type="journal article" date="2019" name="Sci. Rep.">
        <title>A high-quality genome of Eragrostis curvula grass provides insights into Poaceae evolution and supports new strategies to enhance forage quality.</title>
        <authorList>
            <person name="Carballo J."/>
            <person name="Santos B.A.C.M."/>
            <person name="Zappacosta D."/>
            <person name="Garbus I."/>
            <person name="Selva J.P."/>
            <person name="Gallo C.A."/>
            <person name="Diaz A."/>
            <person name="Albertini E."/>
            <person name="Caccamo M."/>
            <person name="Echenique V."/>
        </authorList>
    </citation>
    <scope>NUCLEOTIDE SEQUENCE [LARGE SCALE GENOMIC DNA]</scope>
    <source>
        <strain evidence="7">cv. Victoria</strain>
        <tissue evidence="6">Leaf</tissue>
    </source>
</reference>
<dbReference type="Gene3D" id="1.20.1280.170">
    <property type="entry name" value="Exocyst complex component Exo70"/>
    <property type="match status" value="1"/>
</dbReference>
<dbReference type="GO" id="GO:0000145">
    <property type="term" value="C:exocyst"/>
    <property type="evidence" value="ECO:0007669"/>
    <property type="project" value="InterPro"/>
</dbReference>
<keyword evidence="2 3" id="KW-0813">Transport</keyword>
<evidence type="ECO:0000256" key="1">
    <source>
        <dbReference type="ARBA" id="ARBA00006756"/>
    </source>
</evidence>
<dbReference type="SUPFAM" id="SSF74788">
    <property type="entry name" value="Cullin repeat-like"/>
    <property type="match status" value="1"/>
</dbReference>
<feature type="compositionally biased region" description="Pro residues" evidence="4">
    <location>
        <begin position="16"/>
        <end position="26"/>
    </location>
</feature>
<dbReference type="Proteomes" id="UP000324897">
    <property type="component" value="Chromosome 3"/>
</dbReference>
<protein>
    <recommendedName>
        <fullName evidence="3">Exocyst subunit Exo70 family protein</fullName>
    </recommendedName>
</protein>
<dbReference type="OrthoDB" id="676825at2759"/>
<accession>A0A5J9TLV6</accession>
<dbReference type="EMBL" id="RWGY01000039">
    <property type="protein sequence ID" value="TVU12304.1"/>
    <property type="molecule type" value="Genomic_DNA"/>
</dbReference>
<evidence type="ECO:0000256" key="4">
    <source>
        <dbReference type="SAM" id="MobiDB-lite"/>
    </source>
</evidence>
<dbReference type="AlphaFoldDB" id="A0A5J9TLV6"/>
<proteinExistence type="inferred from homology"/>
<feature type="non-terminal residue" evidence="6">
    <location>
        <position position="1"/>
    </location>
</feature>
<dbReference type="InterPro" id="IPR046364">
    <property type="entry name" value="Exo70_C"/>
</dbReference>
<comment type="similarity">
    <text evidence="1 3">Belongs to the EXO70 family.</text>
</comment>
<name>A0A5J9TLV6_9POAL</name>
<gene>
    <name evidence="6" type="ORF">EJB05_45941</name>
</gene>
<sequence length="514" mass="56101">MALCQASARSAFTPSSSPPWPGPGPADPSAMNARIKAIIAEARFGSSGFYDNSSGGGSSLASSVHSDSDESSSADEFWHDLREVQRYASPLSSSSVRDSIRRITVSSPRALDDDNIKHQQRMLLVLPAFASPATAAARAEALTRWLAGFDVGWVVGASDSLPRREVARKVRAWAQALSAMERLFLLWKPELAAEMVTALGELAVASAGAMLRLVRAVSALDNSPSKLLTALDVYVPVWETYPVLARLFSWGPSHPVLVAAETALADLVDAARRCRRDLRTFIRSHYPWQMPQGGDVHPCVGFWMGYFRCMLRHRVSLYFILGNEDRVAEAAPPPEQSAEGGLSHLVAGLISCLEAVLEEKSAALAAPGLRQVFMLNNTCAIVLHAVGSDLKLFLPPEWVHDHEERMEGCIKGYIAASWAPVVSRLDGGRARTSIIGSGHQNRLKTFCSALENACSAQRCWKVPNPVLRGVLRRNVSEKVVPVYRRFLEDHPEVQVDTGLAAEELEQQLLDLFEG</sequence>
<evidence type="ECO:0000313" key="7">
    <source>
        <dbReference type="Proteomes" id="UP000324897"/>
    </source>
</evidence>
<dbReference type="GO" id="GO:0005546">
    <property type="term" value="F:phosphatidylinositol-4,5-bisphosphate binding"/>
    <property type="evidence" value="ECO:0007669"/>
    <property type="project" value="InterPro"/>
</dbReference>
<dbReference type="GO" id="GO:0006887">
    <property type="term" value="P:exocytosis"/>
    <property type="evidence" value="ECO:0007669"/>
    <property type="project" value="UniProtKB-KW"/>
</dbReference>
<evidence type="ECO:0000259" key="5">
    <source>
        <dbReference type="Pfam" id="PF03081"/>
    </source>
</evidence>
<dbReference type="PANTHER" id="PTHR12542">
    <property type="entry name" value="EXOCYST COMPLEX PROTEIN EXO70"/>
    <property type="match status" value="1"/>
</dbReference>
<dbReference type="PANTHER" id="PTHR12542:SF24">
    <property type="entry name" value="EXOCYST SUBUNIT EXO70 FAMILY PROTEIN"/>
    <property type="match status" value="1"/>
</dbReference>
<evidence type="ECO:0000256" key="2">
    <source>
        <dbReference type="ARBA" id="ARBA00022448"/>
    </source>
</evidence>
<dbReference type="GO" id="GO:0015031">
    <property type="term" value="P:protein transport"/>
    <property type="evidence" value="ECO:0007669"/>
    <property type="project" value="UniProtKB-KW"/>
</dbReference>